<dbReference type="PhylomeDB" id="A0A068TPI8"/>
<sequence>MASDFDEQRWVIQIRLSLEEELEEYNDLPVSIFSVPKTLMVSALDCFVPQVVALGPYHHWRSELYEMEKYKIASAKRTQKRLQSLKFQDVVDQLARFEPRIRACYHKYLDFNGETIAWMMAMDASFLLEFLQVYAAKEGKVLTRLSSRMSHLLDLAGTKSVHNAILRDMVMLENQIPLFLLREMLELQLSSLEEADNLLMSMLIGFGKELLPFKVMEELPKVEVTSYAHLLDFLYRVIVPELEGPSEITEIDEEGEIKEAEESYVGKPSQVKQLSHLVRKILSKLRISPELLIKRIFRSKPIKVILKLPWKFISKLPVLKLMKAPIENMCFSADKGGQKPENLNSTNIKKPPLVEEITIPSVTELSKAGVKFMPTNEGIFSINFDDKMATFRLPKICLDLNTEVVLRNLVAYEACNASGPLVFTRYTELLNGIIDTEEDAKFLREKGIILNHLKSDEEVAHLCNGMSKSVRLTTVPRLDKVIEDVNRYYNRRWQIKTSKFLKHYIFRSWQLLTLIAAIVLLSLTTLQAFCSVYSCSRVFRIDLDE</sequence>
<gene>
    <name evidence="2" type="ORF">GSCOC_T00022211001</name>
</gene>
<keyword evidence="1" id="KW-0472">Membrane</keyword>
<name>A0A068TPI8_COFCA</name>
<dbReference type="Pfam" id="PF03140">
    <property type="entry name" value="DUF247"/>
    <property type="match status" value="1"/>
</dbReference>
<dbReference type="PANTHER" id="PTHR31170:SF25">
    <property type="entry name" value="BNAA09G04570D PROTEIN"/>
    <property type="match status" value="1"/>
</dbReference>
<evidence type="ECO:0000256" key="1">
    <source>
        <dbReference type="SAM" id="Phobius"/>
    </source>
</evidence>
<proteinExistence type="predicted"/>
<keyword evidence="3" id="KW-1185">Reference proteome</keyword>
<dbReference type="STRING" id="49390.A0A068TPI8"/>
<dbReference type="AlphaFoldDB" id="A0A068TPI8"/>
<evidence type="ECO:0000313" key="2">
    <source>
        <dbReference type="EMBL" id="CDO98195.1"/>
    </source>
</evidence>
<keyword evidence="1" id="KW-1133">Transmembrane helix</keyword>
<accession>A0A068TPI8</accession>
<dbReference type="Proteomes" id="UP000295252">
    <property type="component" value="Chromosome VI"/>
</dbReference>
<dbReference type="InterPro" id="IPR004158">
    <property type="entry name" value="DUF247_pln"/>
</dbReference>
<dbReference type="EMBL" id="HG739086">
    <property type="protein sequence ID" value="CDO98195.1"/>
    <property type="molecule type" value="Genomic_DNA"/>
</dbReference>
<protein>
    <submittedName>
        <fullName evidence="2">Uncharacterized protein</fullName>
    </submittedName>
</protein>
<dbReference type="InParanoid" id="A0A068TPI8"/>
<dbReference type="Gramene" id="CDO98195">
    <property type="protein sequence ID" value="CDO98195"/>
    <property type="gene ID" value="GSCOC_T00022211001"/>
</dbReference>
<evidence type="ECO:0000313" key="3">
    <source>
        <dbReference type="Proteomes" id="UP000295252"/>
    </source>
</evidence>
<dbReference type="OMA" id="HHHAISR"/>
<keyword evidence="1" id="KW-0812">Transmembrane</keyword>
<dbReference type="PANTHER" id="PTHR31170">
    <property type="entry name" value="BNAC04G53230D PROTEIN"/>
    <property type="match status" value="1"/>
</dbReference>
<reference evidence="3" key="1">
    <citation type="journal article" date="2014" name="Science">
        <title>The coffee genome provides insight into the convergent evolution of caffeine biosynthesis.</title>
        <authorList>
            <person name="Denoeud F."/>
            <person name="Carretero-Paulet L."/>
            <person name="Dereeper A."/>
            <person name="Droc G."/>
            <person name="Guyot R."/>
            <person name="Pietrella M."/>
            <person name="Zheng C."/>
            <person name="Alberti A."/>
            <person name="Anthony F."/>
            <person name="Aprea G."/>
            <person name="Aury J.M."/>
            <person name="Bento P."/>
            <person name="Bernard M."/>
            <person name="Bocs S."/>
            <person name="Campa C."/>
            <person name="Cenci A."/>
            <person name="Combes M.C."/>
            <person name="Crouzillat D."/>
            <person name="Da Silva C."/>
            <person name="Daddiego L."/>
            <person name="De Bellis F."/>
            <person name="Dussert S."/>
            <person name="Garsmeur O."/>
            <person name="Gayraud T."/>
            <person name="Guignon V."/>
            <person name="Jahn K."/>
            <person name="Jamilloux V."/>
            <person name="Joet T."/>
            <person name="Labadie K."/>
            <person name="Lan T."/>
            <person name="Leclercq J."/>
            <person name="Lepelley M."/>
            <person name="Leroy T."/>
            <person name="Li L.T."/>
            <person name="Librado P."/>
            <person name="Lopez L."/>
            <person name="Munoz A."/>
            <person name="Noel B."/>
            <person name="Pallavicini A."/>
            <person name="Perrotta G."/>
            <person name="Poncet V."/>
            <person name="Pot D."/>
            <person name="Priyono X."/>
            <person name="Rigoreau M."/>
            <person name="Rouard M."/>
            <person name="Rozas J."/>
            <person name="Tranchant-Dubreuil C."/>
            <person name="VanBuren R."/>
            <person name="Zhang Q."/>
            <person name="Andrade A.C."/>
            <person name="Argout X."/>
            <person name="Bertrand B."/>
            <person name="de Kochko A."/>
            <person name="Graziosi G."/>
            <person name="Henry R.J."/>
            <person name="Jayarama X."/>
            <person name="Ming R."/>
            <person name="Nagai C."/>
            <person name="Rounsley S."/>
            <person name="Sankoff D."/>
            <person name="Giuliano G."/>
            <person name="Albert V.A."/>
            <person name="Wincker P."/>
            <person name="Lashermes P."/>
        </authorList>
    </citation>
    <scope>NUCLEOTIDE SEQUENCE [LARGE SCALE GENOMIC DNA]</scope>
    <source>
        <strain evidence="3">cv. DH200-94</strain>
    </source>
</reference>
<organism evidence="2 3">
    <name type="scientific">Coffea canephora</name>
    <name type="common">Robusta coffee</name>
    <dbReference type="NCBI Taxonomy" id="49390"/>
    <lineage>
        <taxon>Eukaryota</taxon>
        <taxon>Viridiplantae</taxon>
        <taxon>Streptophyta</taxon>
        <taxon>Embryophyta</taxon>
        <taxon>Tracheophyta</taxon>
        <taxon>Spermatophyta</taxon>
        <taxon>Magnoliopsida</taxon>
        <taxon>eudicotyledons</taxon>
        <taxon>Gunneridae</taxon>
        <taxon>Pentapetalae</taxon>
        <taxon>asterids</taxon>
        <taxon>lamiids</taxon>
        <taxon>Gentianales</taxon>
        <taxon>Rubiaceae</taxon>
        <taxon>Ixoroideae</taxon>
        <taxon>Gardenieae complex</taxon>
        <taxon>Bertiereae - Coffeeae clade</taxon>
        <taxon>Coffeeae</taxon>
        <taxon>Coffea</taxon>
    </lineage>
</organism>
<dbReference type="OrthoDB" id="2356035at2759"/>
<feature type="transmembrane region" description="Helical" evidence="1">
    <location>
        <begin position="509"/>
        <end position="530"/>
    </location>
</feature>